<gene>
    <name evidence="3" type="primary">LOC128311266</name>
</gene>
<proteinExistence type="predicted"/>
<feature type="region of interest" description="Disordered" evidence="1">
    <location>
        <begin position="1"/>
        <end position="207"/>
    </location>
</feature>
<feature type="region of interest" description="Disordered" evidence="1">
    <location>
        <begin position="224"/>
        <end position="249"/>
    </location>
</feature>
<feature type="compositionally biased region" description="Basic and acidic residues" evidence="1">
    <location>
        <begin position="14"/>
        <end position="25"/>
    </location>
</feature>
<feature type="compositionally biased region" description="Low complexity" evidence="1">
    <location>
        <begin position="159"/>
        <end position="188"/>
    </location>
</feature>
<reference evidence="3" key="1">
    <citation type="submission" date="2025-08" db="UniProtKB">
        <authorList>
            <consortium name="RefSeq"/>
        </authorList>
    </citation>
    <scope>IDENTIFICATION</scope>
    <source>
        <tissue evidence="3">Blood</tissue>
    </source>
</reference>
<organism evidence="2 3">
    <name type="scientific">Acinonyx jubatus</name>
    <name type="common">Cheetah</name>
    <dbReference type="NCBI Taxonomy" id="32536"/>
    <lineage>
        <taxon>Eukaryota</taxon>
        <taxon>Metazoa</taxon>
        <taxon>Chordata</taxon>
        <taxon>Craniata</taxon>
        <taxon>Vertebrata</taxon>
        <taxon>Euteleostomi</taxon>
        <taxon>Mammalia</taxon>
        <taxon>Eutheria</taxon>
        <taxon>Laurasiatheria</taxon>
        <taxon>Carnivora</taxon>
        <taxon>Feliformia</taxon>
        <taxon>Felidae</taxon>
        <taxon>Felinae</taxon>
        <taxon>Acinonyx</taxon>
    </lineage>
</organism>
<accession>A0ABM3NC19</accession>
<dbReference type="Proteomes" id="UP001652583">
    <property type="component" value="Chromosome A3"/>
</dbReference>
<evidence type="ECO:0000313" key="3">
    <source>
        <dbReference type="RefSeq" id="XP_053056974.1"/>
    </source>
</evidence>
<protein>
    <submittedName>
        <fullName evidence="3">Atherin-like</fullName>
    </submittedName>
</protein>
<dbReference type="GeneID" id="128311266"/>
<dbReference type="RefSeq" id="XP_053056974.1">
    <property type="nucleotide sequence ID" value="XM_053200999.1"/>
</dbReference>
<feature type="compositionally biased region" description="Low complexity" evidence="1">
    <location>
        <begin position="116"/>
        <end position="144"/>
    </location>
</feature>
<evidence type="ECO:0000256" key="1">
    <source>
        <dbReference type="SAM" id="MobiDB-lite"/>
    </source>
</evidence>
<sequence>MADQQGCSTTPHRAYPDNRSHRQVEEAGGWAGPESLWGSKPVPLHELRGRSRGRGPRRCGGWEPSRPLPAPRSACARSLGRPPRPAHPKPERGAAGGIPAISSAPRGMWPARSPTAARPGGWGRAARASHQPRLAAARAPLSRSGFPASRPCPGPPNQPFQQPGPARRLRFRSSPLLSPPRGAALSPSVFPRCAPSQPAAGPLESPESEFETEVGTCCVTFGQSPKAKNSPCSKMCAPHSSQTLQPQTR</sequence>
<name>A0ABM3NC19_ACIJB</name>
<evidence type="ECO:0000313" key="2">
    <source>
        <dbReference type="Proteomes" id="UP001652583"/>
    </source>
</evidence>
<keyword evidence="2" id="KW-1185">Reference proteome</keyword>
<feature type="compositionally biased region" description="Polar residues" evidence="1">
    <location>
        <begin position="1"/>
        <end position="11"/>
    </location>
</feature>
<feature type="compositionally biased region" description="Polar residues" evidence="1">
    <location>
        <begin position="239"/>
        <end position="249"/>
    </location>
</feature>